<accession>A0A9X4H0M3</accession>
<dbReference type="Pfam" id="PF09335">
    <property type="entry name" value="VTT_dom"/>
    <property type="match status" value="1"/>
</dbReference>
<feature type="transmembrane region" description="Helical" evidence="2">
    <location>
        <begin position="98"/>
        <end position="121"/>
    </location>
</feature>
<dbReference type="Proteomes" id="UP001154312">
    <property type="component" value="Unassembled WGS sequence"/>
</dbReference>
<keyword evidence="5" id="KW-1185">Reference proteome</keyword>
<reference evidence="4" key="1">
    <citation type="submission" date="2022-02" db="EMBL/GenBank/DDBJ databases">
        <authorList>
            <person name="Leng L."/>
        </authorList>
    </citation>
    <scope>NUCLEOTIDE SEQUENCE</scope>
    <source>
        <strain evidence="4">JI</strain>
    </source>
</reference>
<keyword evidence="2" id="KW-0472">Membrane</keyword>
<evidence type="ECO:0000259" key="3">
    <source>
        <dbReference type="Pfam" id="PF09335"/>
    </source>
</evidence>
<feature type="transmembrane region" description="Helical" evidence="2">
    <location>
        <begin position="52"/>
        <end position="71"/>
    </location>
</feature>
<organism evidence="4 5">
    <name type="scientific">Pelotomaculum isophthalicicum JI</name>
    <dbReference type="NCBI Taxonomy" id="947010"/>
    <lineage>
        <taxon>Bacteria</taxon>
        <taxon>Bacillati</taxon>
        <taxon>Bacillota</taxon>
        <taxon>Clostridia</taxon>
        <taxon>Eubacteriales</taxon>
        <taxon>Desulfotomaculaceae</taxon>
        <taxon>Pelotomaculum</taxon>
    </lineage>
</organism>
<comment type="caution">
    <text evidence="4">The sequence shown here is derived from an EMBL/GenBank/DDBJ whole genome shotgun (WGS) entry which is preliminary data.</text>
</comment>
<evidence type="ECO:0000256" key="2">
    <source>
        <dbReference type="SAM" id="Phobius"/>
    </source>
</evidence>
<dbReference type="GO" id="GO:0005886">
    <property type="term" value="C:plasma membrane"/>
    <property type="evidence" value="ECO:0007669"/>
    <property type="project" value="TreeGrafter"/>
</dbReference>
<dbReference type="InterPro" id="IPR051311">
    <property type="entry name" value="DedA_domain"/>
</dbReference>
<evidence type="ECO:0000313" key="5">
    <source>
        <dbReference type="Proteomes" id="UP001154312"/>
    </source>
</evidence>
<evidence type="ECO:0000313" key="4">
    <source>
        <dbReference type="EMBL" id="MDF9407386.1"/>
    </source>
</evidence>
<dbReference type="PANTHER" id="PTHR42709:SF11">
    <property type="entry name" value="DEDA FAMILY PROTEIN"/>
    <property type="match status" value="1"/>
</dbReference>
<proteinExistence type="inferred from homology"/>
<dbReference type="RefSeq" id="WP_277442623.1">
    <property type="nucleotide sequence ID" value="NZ_JAKOAV010000004.1"/>
</dbReference>
<dbReference type="EMBL" id="JAKOAV010000004">
    <property type="protein sequence ID" value="MDF9407386.1"/>
    <property type="molecule type" value="Genomic_DNA"/>
</dbReference>
<protein>
    <submittedName>
        <fullName evidence="4">VTT domain-containing protein</fullName>
    </submittedName>
</protein>
<dbReference type="InterPro" id="IPR032816">
    <property type="entry name" value="VTT_dom"/>
</dbReference>
<dbReference type="AlphaFoldDB" id="A0A9X4H0M3"/>
<name>A0A9X4H0M3_9FIRM</name>
<keyword evidence="2" id="KW-0812">Transmembrane</keyword>
<evidence type="ECO:0000256" key="1">
    <source>
        <dbReference type="ARBA" id="ARBA00010792"/>
    </source>
</evidence>
<sequence>MGILEWLQNHDQGLFLFVLSFGNAIILPVGPEIAFVPILLVSHNKLLPYASYCVLGSVLGLGVTYYVSYYLGQAVIEKYVPRNNIVKGMDIFSKYGPLALVVASMFPVFPYRILVIVSGFLRQKPAKVFSYLTIGKTLRFFGYGFLIAKLGESIVKYLE</sequence>
<gene>
    <name evidence="4" type="ORF">L7E55_03265</name>
</gene>
<comment type="similarity">
    <text evidence="1">Belongs to the DedA family.</text>
</comment>
<feature type="transmembrane region" description="Helical" evidence="2">
    <location>
        <begin position="14"/>
        <end position="40"/>
    </location>
</feature>
<keyword evidence="2" id="KW-1133">Transmembrane helix</keyword>
<dbReference type="PANTHER" id="PTHR42709">
    <property type="entry name" value="ALKALINE PHOSPHATASE LIKE PROTEIN"/>
    <property type="match status" value="1"/>
</dbReference>
<feature type="domain" description="VTT" evidence="3">
    <location>
        <begin position="48"/>
        <end position="148"/>
    </location>
</feature>